<protein>
    <recommendedName>
        <fullName evidence="2">Ethylene insensitive 3-like DNA-binding domain-containing protein</fullName>
    </recommendedName>
</protein>
<reference evidence="3 4" key="1">
    <citation type="submission" date="2022-03" db="EMBL/GenBank/DDBJ databases">
        <authorList>
            <person name="Nunn A."/>
            <person name="Chopra R."/>
            <person name="Nunn A."/>
            <person name="Contreras Garrido A."/>
        </authorList>
    </citation>
    <scope>NUCLEOTIDE SEQUENCE [LARGE SCALE GENOMIC DNA]</scope>
</reference>
<dbReference type="PANTHER" id="PTHR33305">
    <property type="entry name" value="ETHYLENE INSENSITIVE 3-LIKE 2 PROTEIN"/>
    <property type="match status" value="1"/>
</dbReference>
<keyword evidence="1" id="KW-0175">Coiled coil</keyword>
<gene>
    <name evidence="3" type="ORF">TAV2_LOCUS18795</name>
</gene>
<evidence type="ECO:0000259" key="2">
    <source>
        <dbReference type="Pfam" id="PF04873"/>
    </source>
</evidence>
<evidence type="ECO:0000313" key="4">
    <source>
        <dbReference type="Proteomes" id="UP000836841"/>
    </source>
</evidence>
<proteinExistence type="predicted"/>
<accession>A0AAU9ST06</accession>
<dbReference type="InterPro" id="IPR047091">
    <property type="entry name" value="EIN3-like_DNA-bd"/>
</dbReference>
<dbReference type="GO" id="GO:0003677">
    <property type="term" value="F:DNA binding"/>
    <property type="evidence" value="ECO:0007669"/>
    <property type="project" value="TreeGrafter"/>
</dbReference>
<dbReference type="Pfam" id="PF04873">
    <property type="entry name" value="EIN3_DNA-bd"/>
    <property type="match status" value="1"/>
</dbReference>
<dbReference type="EMBL" id="OU466862">
    <property type="protein sequence ID" value="CAH2072231.1"/>
    <property type="molecule type" value="Genomic_DNA"/>
</dbReference>
<evidence type="ECO:0000313" key="3">
    <source>
        <dbReference type="EMBL" id="CAH2072231.1"/>
    </source>
</evidence>
<keyword evidence="4" id="KW-1185">Reference proteome</keyword>
<feature type="domain" description="Ethylene insensitive 3-like DNA-binding" evidence="2">
    <location>
        <begin position="66"/>
        <end position="181"/>
    </location>
</feature>
<dbReference type="GO" id="GO:0003700">
    <property type="term" value="F:DNA-binding transcription factor activity"/>
    <property type="evidence" value="ECO:0007669"/>
    <property type="project" value="InterPro"/>
</dbReference>
<feature type="coiled-coil region" evidence="1">
    <location>
        <begin position="51"/>
        <end position="85"/>
    </location>
</feature>
<dbReference type="PANTHER" id="PTHR33305:SF51">
    <property type="entry name" value="ETHYLENE INSENSITIVE 3-LIKE 2 PROTEIN"/>
    <property type="match status" value="1"/>
</dbReference>
<sequence length="428" mass="48569">MLTPFFCRVRSFFFTRLQMYNNNNNSTGFFRGLISCPAARFSEADVSTATIRGLCNDLTDQELEIQELEKKIWKDKQRLKRLKEMSKISIERRLLKQPDDDPEEQEQSSRRLMYQAQDGILKYMSKSMEFCNAQGFVYGIVFENGKTVAGSSDNLREWWKEKVRFDRNGPAAIAKYNREMNPSEPLAFSGEDNNASGFRVPGTAPATEVLFSESADYDVDGTVGSHLRLSPHYPEFGNHINGGHNKRRFEGELGMSLHPTVLTCENSLCPHSQPHMGFHDRVLRENHQMNCPYKNPQERATPPYYQPTKVPYGMHPGLVAPHPGYNRSFHGTKPENQAEMQQVQSIHEQFDPSNNLCRPRGAQGGGNNEYLSDHRFGLVDNLSPSTSAMNHNPGLVLPNEYNGNAGTVGMENNLQNQEEDLAMSHWVD</sequence>
<dbReference type="AlphaFoldDB" id="A0AAU9ST06"/>
<dbReference type="InterPro" id="IPR006957">
    <property type="entry name" value="EIN3"/>
</dbReference>
<dbReference type="Proteomes" id="UP000836841">
    <property type="component" value="Chromosome 6"/>
</dbReference>
<name>A0AAU9ST06_THLAR</name>
<evidence type="ECO:0000256" key="1">
    <source>
        <dbReference type="SAM" id="Coils"/>
    </source>
</evidence>
<organism evidence="3 4">
    <name type="scientific">Thlaspi arvense</name>
    <name type="common">Field penny-cress</name>
    <dbReference type="NCBI Taxonomy" id="13288"/>
    <lineage>
        <taxon>Eukaryota</taxon>
        <taxon>Viridiplantae</taxon>
        <taxon>Streptophyta</taxon>
        <taxon>Embryophyta</taxon>
        <taxon>Tracheophyta</taxon>
        <taxon>Spermatophyta</taxon>
        <taxon>Magnoliopsida</taxon>
        <taxon>eudicotyledons</taxon>
        <taxon>Gunneridae</taxon>
        <taxon>Pentapetalae</taxon>
        <taxon>rosids</taxon>
        <taxon>malvids</taxon>
        <taxon>Brassicales</taxon>
        <taxon>Brassicaceae</taxon>
        <taxon>Thlaspideae</taxon>
        <taxon>Thlaspi</taxon>
    </lineage>
</organism>
<dbReference type="GO" id="GO:0005634">
    <property type="term" value="C:nucleus"/>
    <property type="evidence" value="ECO:0007669"/>
    <property type="project" value="InterPro"/>
</dbReference>